<name>A0ABD7NSR3_KLEPN</name>
<evidence type="ECO:0000313" key="2">
    <source>
        <dbReference type="Proteomes" id="UP000259497"/>
    </source>
</evidence>
<gene>
    <name evidence="1" type="ORF">SAMEA3649733_04254</name>
</gene>
<comment type="caution">
    <text evidence="1">The sequence shown here is derived from an EMBL/GenBank/DDBJ whole genome shotgun (WGS) entry which is preliminary data.</text>
</comment>
<organism evidence="1 2">
    <name type="scientific">Klebsiella pneumoniae</name>
    <dbReference type="NCBI Taxonomy" id="573"/>
    <lineage>
        <taxon>Bacteria</taxon>
        <taxon>Pseudomonadati</taxon>
        <taxon>Pseudomonadota</taxon>
        <taxon>Gammaproteobacteria</taxon>
        <taxon>Enterobacterales</taxon>
        <taxon>Enterobacteriaceae</taxon>
        <taxon>Klebsiella/Raoultella group</taxon>
        <taxon>Klebsiella</taxon>
        <taxon>Klebsiella pneumoniae complex</taxon>
    </lineage>
</organism>
<evidence type="ECO:0000313" key="1">
    <source>
        <dbReference type="EMBL" id="SVS28510.1"/>
    </source>
</evidence>
<protein>
    <submittedName>
        <fullName evidence="1">Uncharacterized protein</fullName>
    </submittedName>
</protein>
<dbReference type="EMBL" id="UIXM01000017">
    <property type="protein sequence ID" value="SVS28510.1"/>
    <property type="molecule type" value="Genomic_DNA"/>
</dbReference>
<sequence>MKVVIIVIQKSKLLLILKMNIYQNNLASNV</sequence>
<dbReference type="AlphaFoldDB" id="A0ABD7NSR3"/>
<dbReference type="Proteomes" id="UP000259497">
    <property type="component" value="Unassembled WGS sequence"/>
</dbReference>
<accession>A0ABD7NSR3</accession>
<reference evidence="1 2" key="1">
    <citation type="submission" date="2018-08" db="EMBL/GenBank/DDBJ databases">
        <authorList>
            <consortium name="Pathogen Informatics"/>
        </authorList>
    </citation>
    <scope>NUCLEOTIDE SEQUENCE [LARGE SCALE GENOMIC DNA]</scope>
    <source>
        <strain evidence="1 2">EuSCAPE_GR114</strain>
    </source>
</reference>
<proteinExistence type="predicted"/>